<gene>
    <name evidence="1" type="ORF">OB955_24425</name>
</gene>
<evidence type="ECO:0000313" key="2">
    <source>
        <dbReference type="Proteomes" id="UP001320972"/>
    </source>
</evidence>
<evidence type="ECO:0000313" key="1">
    <source>
        <dbReference type="EMBL" id="MCU4975830.1"/>
    </source>
</evidence>
<keyword evidence="2" id="KW-1185">Reference proteome</keyword>
<name>A0ABT2QLK7_9EURY</name>
<protein>
    <recommendedName>
        <fullName evidence="3">Spo0E like sporulation regulatory protein</fullName>
    </recommendedName>
</protein>
<dbReference type="RefSeq" id="WP_338009416.1">
    <property type="nucleotide sequence ID" value="NZ_JAOPKB010000026.1"/>
</dbReference>
<sequence>MTSDNGVHRIRIRLEEVLDDVKALDGQLATPLSLEPSICNLERTIEVYERLDAENSNTEDDR</sequence>
<dbReference type="Proteomes" id="UP001320972">
    <property type="component" value="Unassembled WGS sequence"/>
</dbReference>
<accession>A0ABT2QLK7</accession>
<proteinExistence type="predicted"/>
<reference evidence="1 2" key="1">
    <citation type="submission" date="2022-09" db="EMBL/GenBank/DDBJ databases">
        <title>Enrichment on poylsaccharides allowed isolation of novel metabolic and taxonomic groups of Haloarchaea.</title>
        <authorList>
            <person name="Sorokin D.Y."/>
            <person name="Elcheninov A.G."/>
            <person name="Khizhniak T.V."/>
            <person name="Kolganova T.V."/>
            <person name="Kublanov I.V."/>
        </authorList>
    </citation>
    <scope>NUCLEOTIDE SEQUENCE [LARGE SCALE GENOMIC DNA]</scope>
    <source>
        <strain evidence="1 2">AArc-m2/3/4</strain>
    </source>
</reference>
<evidence type="ECO:0008006" key="3">
    <source>
        <dbReference type="Google" id="ProtNLM"/>
    </source>
</evidence>
<organism evidence="1 2">
    <name type="scientific">Natronoglomus mannanivorans</name>
    <dbReference type="NCBI Taxonomy" id="2979990"/>
    <lineage>
        <taxon>Archaea</taxon>
        <taxon>Methanobacteriati</taxon>
        <taxon>Methanobacteriota</taxon>
        <taxon>Stenosarchaea group</taxon>
        <taxon>Halobacteria</taxon>
        <taxon>Halobacteriales</taxon>
        <taxon>Natrialbaceae</taxon>
        <taxon>Natronoglomus</taxon>
    </lineage>
</organism>
<comment type="caution">
    <text evidence="1">The sequence shown here is derived from an EMBL/GenBank/DDBJ whole genome shotgun (WGS) entry which is preliminary data.</text>
</comment>
<dbReference type="EMBL" id="JAOPKB010000026">
    <property type="protein sequence ID" value="MCU4975830.1"/>
    <property type="molecule type" value="Genomic_DNA"/>
</dbReference>